<gene>
    <name evidence="1" type="ORF">PAECIP111891_04211</name>
</gene>
<accession>A0ABM9CJZ0</accession>
<protein>
    <submittedName>
        <fullName evidence="1">Uncharacterized protein</fullName>
    </submittedName>
</protein>
<dbReference type="EMBL" id="CAKMMW010000013">
    <property type="protein sequence ID" value="CAH1215127.1"/>
    <property type="molecule type" value="Genomic_DNA"/>
</dbReference>
<dbReference type="Proteomes" id="UP000838821">
    <property type="component" value="Unassembled WGS sequence"/>
</dbReference>
<keyword evidence="2" id="KW-1185">Reference proteome</keyword>
<comment type="caution">
    <text evidence="1">The sequence shown here is derived from an EMBL/GenBank/DDBJ whole genome shotgun (WGS) entry which is preliminary data.</text>
</comment>
<proteinExistence type="predicted"/>
<organism evidence="1 2">
    <name type="scientific">Paenibacillus allorhizoplanae</name>
    <dbReference type="NCBI Taxonomy" id="2905648"/>
    <lineage>
        <taxon>Bacteria</taxon>
        <taxon>Bacillati</taxon>
        <taxon>Bacillota</taxon>
        <taxon>Bacilli</taxon>
        <taxon>Bacillales</taxon>
        <taxon>Paenibacillaceae</taxon>
        <taxon>Paenibacillus</taxon>
    </lineage>
</organism>
<sequence>MGIIHKSLVFLHFPMQYLKALSNNPLVSGKSGSLFHVSSSILNVSHHVLHQKLHQKQKKLDKGFHSLSSFDS</sequence>
<evidence type="ECO:0000313" key="2">
    <source>
        <dbReference type="Proteomes" id="UP000838821"/>
    </source>
</evidence>
<evidence type="ECO:0000313" key="1">
    <source>
        <dbReference type="EMBL" id="CAH1215127.1"/>
    </source>
</evidence>
<name>A0ABM9CJZ0_9BACL</name>
<reference evidence="1" key="1">
    <citation type="submission" date="2022-01" db="EMBL/GenBank/DDBJ databases">
        <authorList>
            <person name="Criscuolo A."/>
        </authorList>
    </citation>
    <scope>NUCLEOTIDE SEQUENCE</scope>
    <source>
        <strain evidence="1">CIP111891</strain>
    </source>
</reference>